<organism evidence="2 3">
    <name type="scientific">Lucilia cuprina</name>
    <name type="common">Green bottle fly</name>
    <name type="synonym">Australian sheep blowfly</name>
    <dbReference type="NCBI Taxonomy" id="7375"/>
    <lineage>
        <taxon>Eukaryota</taxon>
        <taxon>Metazoa</taxon>
        <taxon>Ecdysozoa</taxon>
        <taxon>Arthropoda</taxon>
        <taxon>Hexapoda</taxon>
        <taxon>Insecta</taxon>
        <taxon>Pterygota</taxon>
        <taxon>Neoptera</taxon>
        <taxon>Endopterygota</taxon>
        <taxon>Diptera</taxon>
        <taxon>Brachycera</taxon>
        <taxon>Muscomorpha</taxon>
        <taxon>Oestroidea</taxon>
        <taxon>Calliphoridae</taxon>
        <taxon>Luciliinae</taxon>
        <taxon>Lucilia</taxon>
    </lineage>
</organism>
<protein>
    <submittedName>
        <fullName evidence="2">Uncharacterized protein</fullName>
    </submittedName>
</protein>
<evidence type="ECO:0000313" key="2">
    <source>
        <dbReference type="EMBL" id="KNC22983.1"/>
    </source>
</evidence>
<dbReference type="OrthoDB" id="7464898at2759"/>
<dbReference type="Proteomes" id="UP000037069">
    <property type="component" value="Unassembled WGS sequence"/>
</dbReference>
<sequence>LHNGQHYNKRFSLVGAAEKLPADKRTLTSGSGIGGSAGQPEEIFSASDQLESNYDEYPMVVPKRAALLLDRLMVALHHALEKEHSGSTRLSEFYNNKNNNNNNNKNIAFGVNDRIKDEEDKDDNIQDNKDSPYLAMYSDDDPTVMMDYDFKDLNSINRATGETLMAQSFQRRANVGLDLGGDMGVEGVSSLLDASSSSALSRGLLNGYNSGDIGVGGVGGGVVGAGGGRTASSYWRCYFNAVSCF</sequence>
<feature type="compositionally biased region" description="Low complexity" evidence="1">
    <location>
        <begin position="95"/>
        <end position="106"/>
    </location>
</feature>
<name>A0A0L0BSM6_LUCCU</name>
<evidence type="ECO:0000256" key="1">
    <source>
        <dbReference type="SAM" id="MobiDB-lite"/>
    </source>
</evidence>
<gene>
    <name evidence="2" type="ORF">FF38_03591</name>
</gene>
<dbReference type="EMBL" id="JRES01001427">
    <property type="protein sequence ID" value="KNC22983.1"/>
    <property type="molecule type" value="Genomic_DNA"/>
</dbReference>
<feature type="non-terminal residue" evidence="2">
    <location>
        <position position="1"/>
    </location>
</feature>
<keyword evidence="3" id="KW-1185">Reference proteome</keyword>
<accession>A0A0L0BSM6</accession>
<dbReference type="OMA" id="PHQVRED"/>
<proteinExistence type="predicted"/>
<feature type="region of interest" description="Disordered" evidence="1">
    <location>
        <begin position="85"/>
        <end position="108"/>
    </location>
</feature>
<feature type="non-terminal residue" evidence="2">
    <location>
        <position position="245"/>
    </location>
</feature>
<dbReference type="AlphaFoldDB" id="A0A0L0BSM6"/>
<comment type="caution">
    <text evidence="2">The sequence shown here is derived from an EMBL/GenBank/DDBJ whole genome shotgun (WGS) entry which is preliminary data.</text>
</comment>
<evidence type="ECO:0000313" key="3">
    <source>
        <dbReference type="Proteomes" id="UP000037069"/>
    </source>
</evidence>
<reference evidence="2 3" key="1">
    <citation type="journal article" date="2015" name="Nat. Commun.">
        <title>Lucilia cuprina genome unlocks parasitic fly biology to underpin future interventions.</title>
        <authorList>
            <person name="Anstead C.A."/>
            <person name="Korhonen P.K."/>
            <person name="Young N.D."/>
            <person name="Hall R.S."/>
            <person name="Jex A.R."/>
            <person name="Murali S.C."/>
            <person name="Hughes D.S."/>
            <person name="Lee S.F."/>
            <person name="Perry T."/>
            <person name="Stroehlein A.J."/>
            <person name="Ansell B.R."/>
            <person name="Breugelmans B."/>
            <person name="Hofmann A."/>
            <person name="Qu J."/>
            <person name="Dugan S."/>
            <person name="Lee S.L."/>
            <person name="Chao H."/>
            <person name="Dinh H."/>
            <person name="Han Y."/>
            <person name="Doddapaneni H.V."/>
            <person name="Worley K.C."/>
            <person name="Muzny D.M."/>
            <person name="Ioannidis P."/>
            <person name="Waterhouse R.M."/>
            <person name="Zdobnov E.M."/>
            <person name="James P.J."/>
            <person name="Bagnall N.H."/>
            <person name="Kotze A.C."/>
            <person name="Gibbs R.A."/>
            <person name="Richards S."/>
            <person name="Batterham P."/>
            <person name="Gasser R.B."/>
        </authorList>
    </citation>
    <scope>NUCLEOTIDE SEQUENCE [LARGE SCALE GENOMIC DNA]</scope>
    <source>
        <strain evidence="2 3">LS</strain>
        <tissue evidence="2">Full body</tissue>
    </source>
</reference>